<evidence type="ECO:0000256" key="19">
    <source>
        <dbReference type="PIRSR" id="PIRSR000894-2"/>
    </source>
</evidence>
<feature type="disulfide bond" evidence="19">
    <location>
        <begin position="461"/>
        <end position="469"/>
    </location>
</feature>
<dbReference type="PROSITE" id="PS00616">
    <property type="entry name" value="HIS_ACID_PHOSPHAT_1"/>
    <property type="match status" value="1"/>
</dbReference>
<evidence type="ECO:0000256" key="15">
    <source>
        <dbReference type="ARBA" id="ARBA00043788"/>
    </source>
</evidence>
<accession>A0A9P4Z0N9</accession>
<feature type="disulfide bond" evidence="19">
    <location>
        <begin position="238"/>
        <end position="490"/>
    </location>
</feature>
<evidence type="ECO:0000256" key="7">
    <source>
        <dbReference type="ARBA" id="ARBA00023157"/>
    </source>
</evidence>
<keyword evidence="8" id="KW-0325">Glycoprotein</keyword>
<evidence type="ECO:0000256" key="21">
    <source>
        <dbReference type="SAM" id="Phobius"/>
    </source>
</evidence>
<evidence type="ECO:0000256" key="13">
    <source>
        <dbReference type="ARBA" id="ARBA00043721"/>
    </source>
</evidence>
<evidence type="ECO:0000256" key="3">
    <source>
        <dbReference type="ARBA" id="ARBA00011245"/>
    </source>
</evidence>
<dbReference type="GO" id="GO:0016158">
    <property type="term" value="F:inositol hexakisphosphate 3-phosphatase activity"/>
    <property type="evidence" value="ECO:0007669"/>
    <property type="project" value="UniProtKB-EC"/>
</dbReference>
<dbReference type="Pfam" id="PF00328">
    <property type="entry name" value="His_Phos_2"/>
    <property type="match status" value="1"/>
</dbReference>
<dbReference type="PIRSF" id="PIRSF000894">
    <property type="entry name" value="Acid_phosphatase"/>
    <property type="match status" value="1"/>
</dbReference>
<evidence type="ECO:0000256" key="11">
    <source>
        <dbReference type="ARBA" id="ARBA00043670"/>
    </source>
</evidence>
<evidence type="ECO:0000256" key="14">
    <source>
        <dbReference type="ARBA" id="ARBA00043748"/>
    </source>
</evidence>
<feature type="region of interest" description="Disordered" evidence="20">
    <location>
        <begin position="1"/>
        <end position="26"/>
    </location>
</feature>
<evidence type="ECO:0000256" key="18">
    <source>
        <dbReference type="PIRSR" id="PIRSR000894-1"/>
    </source>
</evidence>
<comment type="similarity">
    <text evidence="2">Belongs to the histidine acid phosphatase family.</text>
</comment>
<dbReference type="PANTHER" id="PTHR20963:SF24">
    <property type="entry name" value="3-PHYTASE B"/>
    <property type="match status" value="1"/>
</dbReference>
<feature type="compositionally biased region" description="Basic and acidic residues" evidence="20">
    <location>
        <begin position="1"/>
        <end position="19"/>
    </location>
</feature>
<evidence type="ECO:0000256" key="5">
    <source>
        <dbReference type="ARBA" id="ARBA00022525"/>
    </source>
</evidence>
<evidence type="ECO:0000256" key="17">
    <source>
        <dbReference type="ARBA" id="ARBA00044262"/>
    </source>
</evidence>
<evidence type="ECO:0000313" key="22">
    <source>
        <dbReference type="EMBL" id="KAF4125274.1"/>
    </source>
</evidence>
<comment type="subcellular location">
    <subcellularLocation>
        <location evidence="1">Secreted</location>
    </subcellularLocation>
</comment>
<comment type="catalytic activity">
    <reaction evidence="11">
        <text>1D-myo-inositol 1,2,5,6-tetrakisphosphate + H2O = 1D-myo-inositol 1,2,6-trisphosphate + phosphate</text>
        <dbReference type="Rhea" id="RHEA:77119"/>
        <dbReference type="ChEBI" id="CHEBI:15377"/>
        <dbReference type="ChEBI" id="CHEBI:43474"/>
        <dbReference type="ChEBI" id="CHEBI:195535"/>
        <dbReference type="ChEBI" id="CHEBI:195537"/>
    </reaction>
    <physiologicalReaction direction="left-to-right" evidence="11">
        <dbReference type="Rhea" id="RHEA:77120"/>
    </physiologicalReaction>
</comment>
<dbReference type="InterPro" id="IPR033379">
    <property type="entry name" value="Acid_Pase_AS"/>
</dbReference>
<evidence type="ECO:0000256" key="4">
    <source>
        <dbReference type="ARBA" id="ARBA00012632"/>
    </source>
</evidence>
<sequence length="492" mass="53434">MSSMVRHEYSLVTDSEKGTASRSAVRRQKRRGAAVLAIVLVALATAFVITPLPHQEVEASSECEATASCNGSESTHLWGQYSPFFPVPSDLETSVPDDCSLTSVSVLSRHGSRFPTAHKTETYSSLISRIQESVTEYADGFEFIRDYTYDLGSDSLTAFGQQQLSDLGSTVHGRYGGLVSSADDGPFVRASGSARVIMSAENFTSGFYAAKGTLGNGEAILVVSEDEGYNNTLNHGACTQFEEGPDADLGDDKQAAYAATWIPDVTDRLNAKLPGANLTDEETVYVMDLCPYDTVASDGARDVSKFCNLFSRAEWLDYDYYRSVEKWYAYGSGNPLGSTQGVGYVNELVARLTRSPVKDHTSTNSTLDSDPATFPLNRTLYADFSHDNTMSSIYAALGLYNATGNLPVDERVEPGQAAGYSAAWTVPFAGRMYVEKMSCAAADEELVRILVNDRVVPLQSCDADELGRCRLSDFVDSLSFARDGGDWDKCFV</sequence>
<evidence type="ECO:0000256" key="12">
    <source>
        <dbReference type="ARBA" id="ARBA00043675"/>
    </source>
</evidence>
<dbReference type="GO" id="GO:0003993">
    <property type="term" value="F:acid phosphatase activity"/>
    <property type="evidence" value="ECO:0007669"/>
    <property type="project" value="TreeGrafter"/>
</dbReference>
<keyword evidence="21" id="KW-0812">Transmembrane</keyword>
<dbReference type="InterPro" id="IPR029033">
    <property type="entry name" value="His_PPase_superfam"/>
</dbReference>
<comment type="catalytic activity">
    <reaction evidence="13">
        <text>1D-myo-inositol 1,2,6-trisphosphate + H2O = 1D-myo-inositol 1,2-bisphosphate + phosphate</text>
        <dbReference type="Rhea" id="RHEA:77131"/>
        <dbReference type="ChEBI" id="CHEBI:15377"/>
        <dbReference type="ChEBI" id="CHEBI:43474"/>
        <dbReference type="ChEBI" id="CHEBI:195537"/>
        <dbReference type="ChEBI" id="CHEBI:195539"/>
    </reaction>
    <physiologicalReaction direction="left-to-right" evidence="13">
        <dbReference type="Rhea" id="RHEA:77132"/>
    </physiologicalReaction>
</comment>
<feature type="disulfide bond" evidence="19">
    <location>
        <begin position="290"/>
        <end position="307"/>
    </location>
</feature>
<feature type="transmembrane region" description="Helical" evidence="21">
    <location>
        <begin position="32"/>
        <end position="52"/>
    </location>
</feature>
<keyword evidence="7 19" id="KW-1015">Disulfide bond</keyword>
<comment type="catalytic activity">
    <reaction evidence="14">
        <text>1D-myo-inositol 1,2,4,5,6-pentakisphosphate + H2O = 1D-myo-inositol 1,2,5,6-tetrakisphosphate + phosphate</text>
        <dbReference type="Rhea" id="RHEA:77115"/>
        <dbReference type="ChEBI" id="CHEBI:15377"/>
        <dbReference type="ChEBI" id="CHEBI:43474"/>
        <dbReference type="ChEBI" id="CHEBI:57798"/>
        <dbReference type="ChEBI" id="CHEBI:195535"/>
    </reaction>
    <physiologicalReaction direction="left-to-right" evidence="14">
        <dbReference type="Rhea" id="RHEA:77116"/>
    </physiologicalReaction>
</comment>
<keyword evidence="21" id="KW-0472">Membrane</keyword>
<keyword evidence="6" id="KW-0378">Hydrolase</keyword>
<keyword evidence="5" id="KW-0964">Secreted</keyword>
<dbReference type="SUPFAM" id="SSF53254">
    <property type="entry name" value="Phosphoglycerate mutase-like"/>
    <property type="match status" value="1"/>
</dbReference>
<comment type="catalytic activity">
    <reaction evidence="12">
        <text>1D-myo-inositol 1,2-bisphosphate + H2O = 1D-myo-inositol 2-phosphate + phosphate</text>
        <dbReference type="Rhea" id="RHEA:77135"/>
        <dbReference type="ChEBI" id="CHEBI:15377"/>
        <dbReference type="ChEBI" id="CHEBI:43474"/>
        <dbReference type="ChEBI" id="CHEBI:84142"/>
        <dbReference type="ChEBI" id="CHEBI:195539"/>
    </reaction>
    <physiologicalReaction direction="left-to-right" evidence="12">
        <dbReference type="Rhea" id="RHEA:77136"/>
    </physiologicalReaction>
</comment>
<dbReference type="GO" id="GO:0005576">
    <property type="term" value="C:extracellular region"/>
    <property type="evidence" value="ECO:0007669"/>
    <property type="project" value="UniProtKB-SubCell"/>
</dbReference>
<reference evidence="22" key="1">
    <citation type="submission" date="2020-03" db="EMBL/GenBank/DDBJ databases">
        <title>Site-based positive gene gene selection in Geosmithia morbida across the United States reveals a broad range of putative effectors and factors for local host and environmental adapation.</title>
        <authorList>
            <person name="Onufrak A."/>
            <person name="Murdoch R.W."/>
            <person name="Gazis R."/>
            <person name="Huff M."/>
            <person name="Staton M."/>
            <person name="Klingeman W."/>
            <person name="Hadziabdic D."/>
        </authorList>
    </citation>
    <scope>NUCLEOTIDE SEQUENCE</scope>
    <source>
        <strain evidence="22">1262</strain>
    </source>
</reference>
<comment type="catalytic activity">
    <reaction evidence="15">
        <text>1D-myo-inositol hexakisphosphate + H2O = 1D-myo-inositol 1,2,4,5,6-pentakisphosphate + phosphate</text>
        <dbReference type="Rhea" id="RHEA:16989"/>
        <dbReference type="ChEBI" id="CHEBI:15377"/>
        <dbReference type="ChEBI" id="CHEBI:43474"/>
        <dbReference type="ChEBI" id="CHEBI:57798"/>
        <dbReference type="ChEBI" id="CHEBI:58130"/>
        <dbReference type="EC" id="3.1.3.8"/>
    </reaction>
    <physiologicalReaction direction="left-to-right" evidence="15">
        <dbReference type="Rhea" id="RHEA:16990"/>
    </physiologicalReaction>
</comment>
<organism evidence="22 23">
    <name type="scientific">Geosmithia morbida</name>
    <dbReference type="NCBI Taxonomy" id="1094350"/>
    <lineage>
        <taxon>Eukaryota</taxon>
        <taxon>Fungi</taxon>
        <taxon>Dikarya</taxon>
        <taxon>Ascomycota</taxon>
        <taxon>Pezizomycotina</taxon>
        <taxon>Sordariomycetes</taxon>
        <taxon>Hypocreomycetidae</taxon>
        <taxon>Hypocreales</taxon>
        <taxon>Bionectriaceae</taxon>
        <taxon>Geosmithia</taxon>
    </lineage>
</organism>
<dbReference type="EMBL" id="JAANYQ010000003">
    <property type="protein sequence ID" value="KAF4125274.1"/>
    <property type="molecule type" value="Genomic_DNA"/>
</dbReference>
<dbReference type="InterPro" id="IPR000560">
    <property type="entry name" value="His_Pase_clade-2"/>
</dbReference>
<keyword evidence="23" id="KW-1185">Reference proteome</keyword>
<proteinExistence type="inferred from homology"/>
<evidence type="ECO:0000256" key="10">
    <source>
        <dbReference type="ARBA" id="ARBA00042300"/>
    </source>
</evidence>
<dbReference type="Proteomes" id="UP000749293">
    <property type="component" value="Unassembled WGS sequence"/>
</dbReference>
<name>A0A9P4Z0N9_9HYPO</name>
<evidence type="ECO:0000256" key="8">
    <source>
        <dbReference type="ARBA" id="ARBA00023180"/>
    </source>
</evidence>
<feature type="active site" description="Proton donor" evidence="18">
    <location>
        <position position="387"/>
    </location>
</feature>
<feature type="active site" description="Nucleophile" evidence="18">
    <location>
        <position position="110"/>
    </location>
</feature>
<dbReference type="Gene3D" id="3.40.50.1240">
    <property type="entry name" value="Phosphoglycerate mutase-like"/>
    <property type="match status" value="1"/>
</dbReference>
<dbReference type="AlphaFoldDB" id="A0A9P4Z0N9"/>
<evidence type="ECO:0000256" key="16">
    <source>
        <dbReference type="ARBA" id="ARBA00044106"/>
    </source>
</evidence>
<comment type="caution">
    <text evidence="22">The sequence shown here is derived from an EMBL/GenBank/DDBJ whole genome shotgun (WGS) entry which is preliminary data.</text>
</comment>
<evidence type="ECO:0000256" key="9">
    <source>
        <dbReference type="ARBA" id="ARBA00041857"/>
    </source>
</evidence>
<dbReference type="InterPro" id="IPR016274">
    <property type="entry name" value="Histidine_acid_Pase_euk"/>
</dbReference>
<comment type="subunit">
    <text evidence="3">Monomer.</text>
</comment>
<keyword evidence="21" id="KW-1133">Transmembrane helix</keyword>
<protein>
    <recommendedName>
        <fullName evidence="16">Phytase A</fullName>
        <ecNumber evidence="4">3.1.3.8</ecNumber>
    </recommendedName>
    <alternativeName>
        <fullName evidence="17">Histidine acid phosphatase phyA</fullName>
    </alternativeName>
    <alternativeName>
        <fullName evidence="10">Myo-inositol hexakisphosphate phosphohydrolase A</fullName>
    </alternativeName>
    <alternativeName>
        <fullName evidence="9">Myo-inositol-hexaphosphate 3-phosphohydrolase A</fullName>
    </alternativeName>
</protein>
<feature type="disulfide bond" evidence="19">
    <location>
        <begin position="99"/>
        <end position="439"/>
    </location>
</feature>
<evidence type="ECO:0000256" key="2">
    <source>
        <dbReference type="ARBA" id="ARBA00005375"/>
    </source>
</evidence>
<evidence type="ECO:0000256" key="1">
    <source>
        <dbReference type="ARBA" id="ARBA00004613"/>
    </source>
</evidence>
<dbReference type="PROSITE" id="PS00778">
    <property type="entry name" value="HIS_ACID_PHOSPHAT_2"/>
    <property type="match status" value="1"/>
</dbReference>
<evidence type="ECO:0000256" key="20">
    <source>
        <dbReference type="SAM" id="MobiDB-lite"/>
    </source>
</evidence>
<dbReference type="OrthoDB" id="6509975at2759"/>
<dbReference type="RefSeq" id="XP_035323926.1">
    <property type="nucleotide sequence ID" value="XM_035466089.1"/>
</dbReference>
<gene>
    <name evidence="22" type="ORF">GMORB2_4114</name>
</gene>
<dbReference type="EC" id="3.1.3.8" evidence="4"/>
<dbReference type="CDD" id="cd07061">
    <property type="entry name" value="HP_HAP_like"/>
    <property type="match status" value="1"/>
</dbReference>
<evidence type="ECO:0000313" key="23">
    <source>
        <dbReference type="Proteomes" id="UP000749293"/>
    </source>
</evidence>
<dbReference type="GeneID" id="55970342"/>
<evidence type="ECO:0000256" key="6">
    <source>
        <dbReference type="ARBA" id="ARBA00022801"/>
    </source>
</evidence>
<dbReference type="PANTHER" id="PTHR20963">
    <property type="entry name" value="MULTIPLE INOSITOL POLYPHOSPHATE PHOSPHATASE-RELATED"/>
    <property type="match status" value="1"/>
</dbReference>